<dbReference type="EMBL" id="GISG01061398">
    <property type="protein sequence ID" value="MBA4627350.1"/>
    <property type="molecule type" value="Transcribed_RNA"/>
</dbReference>
<sequence length="116" mass="12654">MASRQFEPSPSSINNKDGANVIAEDPTPSNINVDTNVGSSGTPNATEDDGKTLTLGRKRKFISDVWEHYTLEIRDGLDKAICKYCKKALGGASKNGTKHLKDHQGCCPMIRYRSIA</sequence>
<dbReference type="Pfam" id="PF02892">
    <property type="entry name" value="zf-BED"/>
    <property type="match status" value="1"/>
</dbReference>
<organism evidence="7">
    <name type="scientific">Opuntia streptacantha</name>
    <name type="common">Prickly pear cactus</name>
    <name type="synonym">Opuntia cardona</name>
    <dbReference type="NCBI Taxonomy" id="393608"/>
    <lineage>
        <taxon>Eukaryota</taxon>
        <taxon>Viridiplantae</taxon>
        <taxon>Streptophyta</taxon>
        <taxon>Embryophyta</taxon>
        <taxon>Tracheophyta</taxon>
        <taxon>Spermatophyta</taxon>
        <taxon>Magnoliopsida</taxon>
        <taxon>eudicotyledons</taxon>
        <taxon>Gunneridae</taxon>
        <taxon>Pentapetalae</taxon>
        <taxon>Caryophyllales</taxon>
        <taxon>Cactineae</taxon>
        <taxon>Cactaceae</taxon>
        <taxon>Opuntioideae</taxon>
        <taxon>Opuntia</taxon>
    </lineage>
</organism>
<evidence type="ECO:0000259" key="6">
    <source>
        <dbReference type="PROSITE" id="PS50808"/>
    </source>
</evidence>
<protein>
    <recommendedName>
        <fullName evidence="6">BED-type domain-containing protein</fullName>
    </recommendedName>
</protein>
<dbReference type="GO" id="GO:0006357">
    <property type="term" value="P:regulation of transcription by RNA polymerase II"/>
    <property type="evidence" value="ECO:0007669"/>
    <property type="project" value="TreeGrafter"/>
</dbReference>
<dbReference type="PANTHER" id="PTHR34396">
    <property type="entry name" value="OS03G0264950 PROTEIN-RELATED"/>
    <property type="match status" value="1"/>
</dbReference>
<evidence type="ECO:0000256" key="3">
    <source>
        <dbReference type="ARBA" id="ARBA00022833"/>
    </source>
</evidence>
<feature type="compositionally biased region" description="Polar residues" evidence="5">
    <location>
        <begin position="27"/>
        <end position="45"/>
    </location>
</feature>
<evidence type="ECO:0000256" key="1">
    <source>
        <dbReference type="ARBA" id="ARBA00022723"/>
    </source>
</evidence>
<keyword evidence="2 4" id="KW-0863">Zinc-finger</keyword>
<dbReference type="InterPro" id="IPR036236">
    <property type="entry name" value="Znf_C2H2_sf"/>
</dbReference>
<dbReference type="InterPro" id="IPR053031">
    <property type="entry name" value="Cuticle_assoc_protein"/>
</dbReference>
<dbReference type="PANTHER" id="PTHR34396:SF25">
    <property type="entry name" value="BOUNDARY ELEMENT ASSOCIATED FACTOR"/>
    <property type="match status" value="1"/>
</dbReference>
<evidence type="ECO:0000313" key="7">
    <source>
        <dbReference type="EMBL" id="MBA4627343.1"/>
    </source>
</evidence>
<feature type="domain" description="BED-type" evidence="6">
    <location>
        <begin position="60"/>
        <end position="116"/>
    </location>
</feature>
<feature type="region of interest" description="Disordered" evidence="5">
    <location>
        <begin position="1"/>
        <end position="51"/>
    </location>
</feature>
<evidence type="ECO:0000256" key="5">
    <source>
        <dbReference type="SAM" id="MobiDB-lite"/>
    </source>
</evidence>
<dbReference type="GO" id="GO:1990837">
    <property type="term" value="F:sequence-specific double-stranded DNA binding"/>
    <property type="evidence" value="ECO:0007669"/>
    <property type="project" value="TreeGrafter"/>
</dbReference>
<keyword evidence="3" id="KW-0862">Zinc</keyword>
<accession>A0A7C9CYS0</accession>
<dbReference type="EMBL" id="GISG01061399">
    <property type="protein sequence ID" value="MBA4627351.1"/>
    <property type="molecule type" value="Transcribed_RNA"/>
</dbReference>
<evidence type="ECO:0000256" key="2">
    <source>
        <dbReference type="ARBA" id="ARBA00022771"/>
    </source>
</evidence>
<dbReference type="AlphaFoldDB" id="A0A7C9CYS0"/>
<name>A0A7C9CYS0_OPUST</name>
<dbReference type="EMBL" id="GISG01061392">
    <property type="protein sequence ID" value="MBA4627344.1"/>
    <property type="molecule type" value="Transcribed_RNA"/>
</dbReference>
<dbReference type="SMART" id="SM00614">
    <property type="entry name" value="ZnF_BED"/>
    <property type="match status" value="1"/>
</dbReference>
<reference evidence="7" key="1">
    <citation type="journal article" date="2013" name="J. Plant Res.">
        <title>Effect of fungi and light on seed germination of three Opuntia species from semiarid lands of central Mexico.</title>
        <authorList>
            <person name="Delgado-Sanchez P."/>
            <person name="Jimenez-Bremont J.F."/>
            <person name="Guerrero-Gonzalez Mde L."/>
            <person name="Flores J."/>
        </authorList>
    </citation>
    <scope>NUCLEOTIDE SEQUENCE</scope>
    <source>
        <tissue evidence="7">Cladode</tissue>
    </source>
</reference>
<proteinExistence type="predicted"/>
<reference evidence="7" key="2">
    <citation type="submission" date="2020-07" db="EMBL/GenBank/DDBJ databases">
        <authorList>
            <person name="Vera ALvarez R."/>
            <person name="Arias-Moreno D.M."/>
            <person name="Jimenez-Jacinto V."/>
            <person name="Jimenez-Bremont J.F."/>
            <person name="Swaminathan K."/>
            <person name="Moose S.P."/>
            <person name="Guerrero-Gonzalez M.L."/>
            <person name="Marino-Ramirez L."/>
            <person name="Landsman D."/>
            <person name="Rodriguez-Kessler M."/>
            <person name="Delgado-Sanchez P."/>
        </authorList>
    </citation>
    <scope>NUCLEOTIDE SEQUENCE</scope>
    <source>
        <tissue evidence="7">Cladode</tissue>
    </source>
</reference>
<dbReference type="InterPro" id="IPR003656">
    <property type="entry name" value="Znf_BED"/>
</dbReference>
<dbReference type="GO" id="GO:0008270">
    <property type="term" value="F:zinc ion binding"/>
    <property type="evidence" value="ECO:0007669"/>
    <property type="project" value="UniProtKB-KW"/>
</dbReference>
<dbReference type="GO" id="GO:0005634">
    <property type="term" value="C:nucleus"/>
    <property type="evidence" value="ECO:0007669"/>
    <property type="project" value="TreeGrafter"/>
</dbReference>
<dbReference type="EMBL" id="GISG01061393">
    <property type="protein sequence ID" value="MBA4627345.1"/>
    <property type="molecule type" value="Transcribed_RNA"/>
</dbReference>
<dbReference type="PROSITE" id="PS50808">
    <property type="entry name" value="ZF_BED"/>
    <property type="match status" value="1"/>
</dbReference>
<feature type="compositionally biased region" description="Polar residues" evidence="5">
    <location>
        <begin position="1"/>
        <end position="17"/>
    </location>
</feature>
<dbReference type="EMBL" id="GISG01061391">
    <property type="protein sequence ID" value="MBA4627343.1"/>
    <property type="molecule type" value="Transcribed_RNA"/>
</dbReference>
<evidence type="ECO:0000256" key="4">
    <source>
        <dbReference type="PROSITE-ProRule" id="PRU00027"/>
    </source>
</evidence>
<keyword evidence="1" id="KW-0479">Metal-binding</keyword>
<dbReference type="SUPFAM" id="SSF57667">
    <property type="entry name" value="beta-beta-alpha zinc fingers"/>
    <property type="match status" value="1"/>
</dbReference>